<reference evidence="6 7" key="1">
    <citation type="submission" date="2019-02" db="EMBL/GenBank/DDBJ databases">
        <title>Genomic Encyclopedia of Type Strains, Phase IV (KMG-IV): sequencing the most valuable type-strain genomes for metagenomic binning, comparative biology and taxonomic classification.</title>
        <authorList>
            <person name="Goeker M."/>
        </authorList>
    </citation>
    <scope>NUCLEOTIDE SEQUENCE [LARGE SCALE GENOMIC DNA]</scope>
    <source>
        <strain evidence="6 7">DSM 101727</strain>
    </source>
</reference>
<dbReference type="InterPro" id="IPR011075">
    <property type="entry name" value="TetR_C"/>
</dbReference>
<dbReference type="InterPro" id="IPR001647">
    <property type="entry name" value="HTH_TetR"/>
</dbReference>
<keyword evidence="1" id="KW-0805">Transcription regulation</keyword>
<dbReference type="RefSeq" id="WP_130345486.1">
    <property type="nucleotide sequence ID" value="NZ_SGWQ01000006.1"/>
</dbReference>
<feature type="domain" description="HTH tetR-type" evidence="5">
    <location>
        <begin position="9"/>
        <end position="69"/>
    </location>
</feature>
<dbReference type="EMBL" id="SGWQ01000006">
    <property type="protein sequence ID" value="RZS36857.1"/>
    <property type="molecule type" value="Genomic_DNA"/>
</dbReference>
<dbReference type="Gene3D" id="1.10.357.10">
    <property type="entry name" value="Tetracycline Repressor, domain 2"/>
    <property type="match status" value="1"/>
</dbReference>
<proteinExistence type="predicted"/>
<name>A0A4Q7KKW1_9PSEU</name>
<feature type="DNA-binding region" description="H-T-H motif" evidence="4">
    <location>
        <begin position="32"/>
        <end position="51"/>
    </location>
</feature>
<dbReference type="PRINTS" id="PR00455">
    <property type="entry name" value="HTHTETR"/>
</dbReference>
<comment type="caution">
    <text evidence="6">The sequence shown here is derived from an EMBL/GenBank/DDBJ whole genome shotgun (WGS) entry which is preliminary data.</text>
</comment>
<evidence type="ECO:0000256" key="4">
    <source>
        <dbReference type="PROSITE-ProRule" id="PRU00335"/>
    </source>
</evidence>
<dbReference type="PANTHER" id="PTHR47506">
    <property type="entry name" value="TRANSCRIPTIONAL REGULATORY PROTEIN"/>
    <property type="match status" value="1"/>
</dbReference>
<evidence type="ECO:0000313" key="7">
    <source>
        <dbReference type="Proteomes" id="UP000294257"/>
    </source>
</evidence>
<dbReference type="Pfam" id="PF00440">
    <property type="entry name" value="TetR_N"/>
    <property type="match status" value="1"/>
</dbReference>
<keyword evidence="2 4" id="KW-0238">DNA-binding</keyword>
<keyword evidence="7" id="KW-1185">Reference proteome</keyword>
<dbReference type="InterPro" id="IPR036271">
    <property type="entry name" value="Tet_transcr_reg_TetR-rel_C_sf"/>
</dbReference>
<dbReference type="GO" id="GO:0003677">
    <property type="term" value="F:DNA binding"/>
    <property type="evidence" value="ECO:0007669"/>
    <property type="project" value="UniProtKB-UniRule"/>
</dbReference>
<dbReference type="InterPro" id="IPR009057">
    <property type="entry name" value="Homeodomain-like_sf"/>
</dbReference>
<dbReference type="SUPFAM" id="SSF46689">
    <property type="entry name" value="Homeodomain-like"/>
    <property type="match status" value="1"/>
</dbReference>
<dbReference type="AlphaFoldDB" id="A0A4Q7KKW1"/>
<dbReference type="Proteomes" id="UP000294257">
    <property type="component" value="Unassembled WGS sequence"/>
</dbReference>
<dbReference type="OrthoDB" id="9805134at2"/>
<dbReference type="PROSITE" id="PS50977">
    <property type="entry name" value="HTH_TETR_2"/>
    <property type="match status" value="1"/>
</dbReference>
<sequence>MAPPGRPRGFDRDAVLDAAMRLFWQHGYEGTSISDLTETTGIGTRSLYAAFGSKEELFREAVTLYNSASVISCGALDEEPTARAAIETLLRANADAYADPTTPRGCMIVLGAATGTPENEPVRRFLADCRDADRTAVSARLERAVGDGDLPPDADTEAIATFYLTVLHGLSIGARDGGTREAMHQVIDMAMCGWDGVVSQRRRSARPARSR</sequence>
<dbReference type="Gene3D" id="1.10.10.60">
    <property type="entry name" value="Homeodomain-like"/>
    <property type="match status" value="1"/>
</dbReference>
<dbReference type="SUPFAM" id="SSF48498">
    <property type="entry name" value="Tetracyclin repressor-like, C-terminal domain"/>
    <property type="match status" value="1"/>
</dbReference>
<evidence type="ECO:0000313" key="6">
    <source>
        <dbReference type="EMBL" id="RZS36857.1"/>
    </source>
</evidence>
<evidence type="ECO:0000259" key="5">
    <source>
        <dbReference type="PROSITE" id="PS50977"/>
    </source>
</evidence>
<dbReference type="InterPro" id="IPR023772">
    <property type="entry name" value="DNA-bd_HTH_TetR-type_CS"/>
</dbReference>
<dbReference type="PANTHER" id="PTHR47506:SF1">
    <property type="entry name" value="HTH-TYPE TRANSCRIPTIONAL REGULATOR YJDC"/>
    <property type="match status" value="1"/>
</dbReference>
<keyword evidence="3" id="KW-0804">Transcription</keyword>
<gene>
    <name evidence="6" type="ORF">EV193_10691</name>
</gene>
<evidence type="ECO:0000256" key="2">
    <source>
        <dbReference type="ARBA" id="ARBA00023125"/>
    </source>
</evidence>
<dbReference type="PROSITE" id="PS01081">
    <property type="entry name" value="HTH_TETR_1"/>
    <property type="match status" value="1"/>
</dbReference>
<evidence type="ECO:0000256" key="1">
    <source>
        <dbReference type="ARBA" id="ARBA00023015"/>
    </source>
</evidence>
<protein>
    <submittedName>
        <fullName evidence="6">TetR family transcriptional regulator</fullName>
    </submittedName>
</protein>
<organism evidence="6 7">
    <name type="scientific">Herbihabitans rhizosphaerae</name>
    <dbReference type="NCBI Taxonomy" id="1872711"/>
    <lineage>
        <taxon>Bacteria</taxon>
        <taxon>Bacillati</taxon>
        <taxon>Actinomycetota</taxon>
        <taxon>Actinomycetes</taxon>
        <taxon>Pseudonocardiales</taxon>
        <taxon>Pseudonocardiaceae</taxon>
        <taxon>Herbihabitans</taxon>
    </lineage>
</organism>
<dbReference type="Pfam" id="PF16925">
    <property type="entry name" value="TetR_C_13"/>
    <property type="match status" value="1"/>
</dbReference>
<evidence type="ECO:0000256" key="3">
    <source>
        <dbReference type="ARBA" id="ARBA00023163"/>
    </source>
</evidence>
<accession>A0A4Q7KKW1</accession>